<evidence type="ECO:0000313" key="4">
    <source>
        <dbReference type="Proteomes" id="UP000308197"/>
    </source>
</evidence>
<accession>A0A5C3PWB4</accession>
<dbReference type="STRING" id="1314778.A0A5C3PWB4"/>
<dbReference type="AlphaFoldDB" id="A0A5C3PWB4"/>
<evidence type="ECO:0000313" key="3">
    <source>
        <dbReference type="EMBL" id="TFK92168.1"/>
    </source>
</evidence>
<feature type="region of interest" description="Disordered" evidence="1">
    <location>
        <begin position="161"/>
        <end position="200"/>
    </location>
</feature>
<reference evidence="3 4" key="1">
    <citation type="journal article" date="2019" name="Nat. Ecol. Evol.">
        <title>Megaphylogeny resolves global patterns of mushroom evolution.</title>
        <authorList>
            <person name="Varga T."/>
            <person name="Krizsan K."/>
            <person name="Foldi C."/>
            <person name="Dima B."/>
            <person name="Sanchez-Garcia M."/>
            <person name="Sanchez-Ramirez S."/>
            <person name="Szollosi G.J."/>
            <person name="Szarkandi J.G."/>
            <person name="Papp V."/>
            <person name="Albert L."/>
            <person name="Andreopoulos W."/>
            <person name="Angelini C."/>
            <person name="Antonin V."/>
            <person name="Barry K.W."/>
            <person name="Bougher N.L."/>
            <person name="Buchanan P."/>
            <person name="Buyck B."/>
            <person name="Bense V."/>
            <person name="Catcheside P."/>
            <person name="Chovatia M."/>
            <person name="Cooper J."/>
            <person name="Damon W."/>
            <person name="Desjardin D."/>
            <person name="Finy P."/>
            <person name="Geml J."/>
            <person name="Haridas S."/>
            <person name="Hughes K."/>
            <person name="Justo A."/>
            <person name="Karasinski D."/>
            <person name="Kautmanova I."/>
            <person name="Kiss B."/>
            <person name="Kocsube S."/>
            <person name="Kotiranta H."/>
            <person name="LaButti K.M."/>
            <person name="Lechner B.E."/>
            <person name="Liimatainen K."/>
            <person name="Lipzen A."/>
            <person name="Lukacs Z."/>
            <person name="Mihaltcheva S."/>
            <person name="Morgado L.N."/>
            <person name="Niskanen T."/>
            <person name="Noordeloos M.E."/>
            <person name="Ohm R.A."/>
            <person name="Ortiz-Santana B."/>
            <person name="Ovrebo C."/>
            <person name="Racz N."/>
            <person name="Riley R."/>
            <person name="Savchenko A."/>
            <person name="Shiryaev A."/>
            <person name="Soop K."/>
            <person name="Spirin V."/>
            <person name="Szebenyi C."/>
            <person name="Tomsovsky M."/>
            <person name="Tulloss R.E."/>
            <person name="Uehling J."/>
            <person name="Grigoriev I.V."/>
            <person name="Vagvolgyi C."/>
            <person name="Papp T."/>
            <person name="Martin F.M."/>
            <person name="Miettinen O."/>
            <person name="Hibbett D.S."/>
            <person name="Nagy L.G."/>
        </authorList>
    </citation>
    <scope>NUCLEOTIDE SEQUENCE [LARGE SCALE GENOMIC DNA]</scope>
    <source>
        <strain evidence="3 4">HHB13444</strain>
    </source>
</reference>
<keyword evidence="2" id="KW-0812">Transmembrane</keyword>
<organism evidence="3 4">
    <name type="scientific">Polyporus arcularius HHB13444</name>
    <dbReference type="NCBI Taxonomy" id="1314778"/>
    <lineage>
        <taxon>Eukaryota</taxon>
        <taxon>Fungi</taxon>
        <taxon>Dikarya</taxon>
        <taxon>Basidiomycota</taxon>
        <taxon>Agaricomycotina</taxon>
        <taxon>Agaricomycetes</taxon>
        <taxon>Polyporales</taxon>
        <taxon>Polyporaceae</taxon>
        <taxon>Polyporus</taxon>
    </lineage>
</organism>
<sequence length="355" mass="37725">MFTPTVVYPRETQNVTVIDDADMSWPVLPGDFPAVDAEVVPYMDKAFQGEVYHQTLTAITLPLNLSYAFTGTPRVVLNGVAFPRLNPKVATATYFLDDRLPVTLELPRVLEATNIVFFSADDLPNGSHTLTVQVDAGPSYPYVVDYLEYQSFVGDSAISSPSSAASSPSSTPSSTTSAILPSSTQPSTATPSGTGAPPAGTSGHNIGPIVGGAIGGLALLCIMVLAVVWYLLRRRAEESTRKSSIFSADSMVQPRSASPPPPVQADVPVQFHHYRIEKASSASRPPTVMTAPSDSDVKSSTHPSSATISPVSERPPTIRLEPPSTIASISYLGDRYIRSSRRASELIGSPPAYSL</sequence>
<feature type="region of interest" description="Disordered" evidence="1">
    <location>
        <begin position="278"/>
        <end position="319"/>
    </location>
</feature>
<dbReference type="Proteomes" id="UP000308197">
    <property type="component" value="Unassembled WGS sequence"/>
</dbReference>
<keyword evidence="4" id="KW-1185">Reference proteome</keyword>
<name>A0A5C3PWB4_9APHY</name>
<evidence type="ECO:0000256" key="1">
    <source>
        <dbReference type="SAM" id="MobiDB-lite"/>
    </source>
</evidence>
<dbReference type="CDD" id="cd12087">
    <property type="entry name" value="TM_EGFR-like"/>
    <property type="match status" value="1"/>
</dbReference>
<proteinExistence type="predicted"/>
<keyword evidence="2" id="KW-1133">Transmembrane helix</keyword>
<keyword evidence="2" id="KW-0472">Membrane</keyword>
<feature type="region of interest" description="Disordered" evidence="1">
    <location>
        <begin position="242"/>
        <end position="264"/>
    </location>
</feature>
<gene>
    <name evidence="3" type="ORF">K466DRAFT_595492</name>
</gene>
<feature type="compositionally biased region" description="Low complexity" evidence="1">
    <location>
        <begin position="161"/>
        <end position="194"/>
    </location>
</feature>
<dbReference type="InParanoid" id="A0A5C3PWB4"/>
<dbReference type="EMBL" id="ML211004">
    <property type="protein sequence ID" value="TFK92168.1"/>
    <property type="molecule type" value="Genomic_DNA"/>
</dbReference>
<evidence type="ECO:0000256" key="2">
    <source>
        <dbReference type="SAM" id="Phobius"/>
    </source>
</evidence>
<feature type="transmembrane region" description="Helical" evidence="2">
    <location>
        <begin position="209"/>
        <end position="232"/>
    </location>
</feature>
<feature type="compositionally biased region" description="Polar residues" evidence="1">
    <location>
        <begin position="280"/>
        <end position="310"/>
    </location>
</feature>
<protein>
    <submittedName>
        <fullName evidence="3">Uncharacterized protein</fullName>
    </submittedName>
</protein>